<dbReference type="InterPro" id="IPR023606">
    <property type="entry name" value="CoA-Trfase_III_dom_1_sf"/>
</dbReference>
<evidence type="ECO:0000256" key="1">
    <source>
        <dbReference type="ARBA" id="ARBA00022679"/>
    </source>
</evidence>
<dbReference type="GO" id="GO:0008410">
    <property type="term" value="F:CoA-transferase activity"/>
    <property type="evidence" value="ECO:0007669"/>
    <property type="project" value="TreeGrafter"/>
</dbReference>
<evidence type="ECO:0000313" key="4">
    <source>
        <dbReference type="EMBL" id="CAB4830723.1"/>
    </source>
</evidence>
<feature type="region of interest" description="Disordered" evidence="2">
    <location>
        <begin position="370"/>
        <end position="393"/>
    </location>
</feature>
<sequence length="810" mass="86945">MSTYPLNGVRIVDLSTGIAGPYCTKLFVDAGAEVLKIEPPGGDPTRARTAALDAPPVDGCGPLFAFLNASKRSVIADLADADDLAFVRSLCTGADLVIEDFAPGTIEQLGLGLADLHEQNPATSLLSISHFGRGGPWSNRPANEFTLQAQVGGIDYRGLPGLEPLAAGGSLGDFTVGAFAAPAALAALHLTRHSGRGVHIDVSQFEAMMLSFQVFRQIFAAFDPGKPLGRSMEIPSIEPAADGYVGFCTITSQQYTDFCHLIGAPELAAPHMMFAEARMAAREELWQKIRAFTEQHSVDEIVGLAAAMRIPVSPVGDGRAVLAVDHFVERGVFIDNPAGFLQPRPPYQLSGIELRPPGITPRLGADTERARLEAASSSKGRTRVSPASDHTAPRTGRWLPLAGIKIADFSAFWAGPIVTEMLGALGADVIKIESIQRPDGMRFSSGMSKPQVWEWSPVSQSVNVGKRDVTLDLGQEAGRALAQQLVNWADIVVENFSPRVMEQFGFGWEQIHAVNPRAIMLRMPAFGLDGPWRDRTGFAMTIEQASGLAWVTGHADGPPMVPRGVCDPFGGMHAVFAVLLALRERERQGGCLIELPLIEVGLNAAAEQIVEWSANGVLLERIGNRSRTCAPQGVYESSTTDKWVAVSVENQQQWTALCTVIGATDLAGDPALAELDGRRSDHERIDAAIGEFVARHNPELAAELLLAAGVPAAPCINAIHTATSIHHDVRPFHQWMEHPVAGWVPYPSFPFTVDGTFSAFGRPAPTLGQHNHEVLAEILGLDDSQIESLVEAKVIGDWPVWVERVSAPQG</sequence>
<dbReference type="PANTHER" id="PTHR48207:SF3">
    <property type="entry name" value="SUCCINATE--HYDROXYMETHYLGLUTARATE COA-TRANSFERASE"/>
    <property type="match status" value="1"/>
</dbReference>
<protein>
    <submittedName>
        <fullName evidence="3">Unannotated protein</fullName>
    </submittedName>
</protein>
<dbReference type="Gene3D" id="3.30.1540.10">
    <property type="entry name" value="formyl-coa transferase, domain 3"/>
    <property type="match status" value="2"/>
</dbReference>
<dbReference type="AlphaFoldDB" id="A0A6J6U9S3"/>
<dbReference type="Pfam" id="PF02515">
    <property type="entry name" value="CoA_transf_3"/>
    <property type="match status" value="2"/>
</dbReference>
<organism evidence="3">
    <name type="scientific">freshwater metagenome</name>
    <dbReference type="NCBI Taxonomy" id="449393"/>
    <lineage>
        <taxon>unclassified sequences</taxon>
        <taxon>metagenomes</taxon>
        <taxon>ecological metagenomes</taxon>
    </lineage>
</organism>
<gene>
    <name evidence="3" type="ORF">UFOPK2754_02130</name>
    <name evidence="4" type="ORF">UFOPK3139_01436</name>
    <name evidence="5" type="ORF">UFOPK3543_01036</name>
</gene>
<dbReference type="PANTHER" id="PTHR48207">
    <property type="entry name" value="SUCCINATE--HYDROXYMETHYLGLUTARATE COA-TRANSFERASE"/>
    <property type="match status" value="1"/>
</dbReference>
<evidence type="ECO:0000256" key="2">
    <source>
        <dbReference type="SAM" id="MobiDB-lite"/>
    </source>
</evidence>
<evidence type="ECO:0000313" key="5">
    <source>
        <dbReference type="EMBL" id="CAB4904156.1"/>
    </source>
</evidence>
<dbReference type="EMBL" id="CAFBMH010000028">
    <property type="protein sequence ID" value="CAB4904156.1"/>
    <property type="molecule type" value="Genomic_DNA"/>
</dbReference>
<dbReference type="InterPro" id="IPR050483">
    <property type="entry name" value="CoA-transferase_III_domain"/>
</dbReference>
<dbReference type="Gene3D" id="3.40.50.10540">
    <property type="entry name" value="Crotonobetainyl-coa:carnitine coa-transferase, domain 1"/>
    <property type="match status" value="2"/>
</dbReference>
<name>A0A6J6U9S3_9ZZZZ</name>
<dbReference type="EMBL" id="CAEZYR010000086">
    <property type="protein sequence ID" value="CAB4756376.1"/>
    <property type="molecule type" value="Genomic_DNA"/>
</dbReference>
<dbReference type="InterPro" id="IPR044855">
    <property type="entry name" value="CoA-Trfase_III_dom3_sf"/>
</dbReference>
<dbReference type="EMBL" id="CAFABA010000053">
    <property type="protein sequence ID" value="CAB4830723.1"/>
    <property type="molecule type" value="Genomic_DNA"/>
</dbReference>
<evidence type="ECO:0000313" key="3">
    <source>
        <dbReference type="EMBL" id="CAB4756376.1"/>
    </source>
</evidence>
<dbReference type="InterPro" id="IPR003673">
    <property type="entry name" value="CoA-Trfase_fam_III"/>
</dbReference>
<proteinExistence type="predicted"/>
<dbReference type="SUPFAM" id="SSF89796">
    <property type="entry name" value="CoA-transferase family III (CaiB/BaiF)"/>
    <property type="match status" value="2"/>
</dbReference>
<accession>A0A6J6U9S3</accession>
<keyword evidence="1" id="KW-0808">Transferase</keyword>
<reference evidence="3" key="1">
    <citation type="submission" date="2020-05" db="EMBL/GenBank/DDBJ databases">
        <authorList>
            <person name="Chiriac C."/>
            <person name="Salcher M."/>
            <person name="Ghai R."/>
            <person name="Kavagutti S V."/>
        </authorList>
    </citation>
    <scope>NUCLEOTIDE SEQUENCE</scope>
</reference>